<dbReference type="GO" id="GO:0006508">
    <property type="term" value="P:proteolysis"/>
    <property type="evidence" value="ECO:0007669"/>
    <property type="project" value="InterPro"/>
</dbReference>
<evidence type="ECO:0000313" key="4">
    <source>
        <dbReference type="EMBL" id="QDU92658.1"/>
    </source>
</evidence>
<dbReference type="EMBL" id="CP036433">
    <property type="protein sequence ID" value="QDU92658.1"/>
    <property type="molecule type" value="Genomic_DNA"/>
</dbReference>
<dbReference type="KEGG" id="lcre:Pla8534_04060"/>
<dbReference type="Gene3D" id="3.40.50.1820">
    <property type="entry name" value="alpha/beta hydrolase"/>
    <property type="match status" value="1"/>
</dbReference>
<name>A0A518DLD9_9BACT</name>
<feature type="domain" description="Peptidase S9 prolyl oligopeptidase catalytic" evidence="3">
    <location>
        <begin position="122"/>
        <end position="285"/>
    </location>
</feature>
<sequence>MLFPRLSDARLVWHLLALLRLRSAAGLGAEKGPAGSSSHLCLAMLLTVAWLASSALGAEPQEIVFKARLDGTEQRYIELLPTSFEAMHAHDVVIALHGHGSDRRQFITDVRGECKGVRDVAARQGMIVVSPDYRATTSWMGPKAEADVVQIIEELKQRYKIGRVFVAGASMGGTAALTFGALHPDLVAGVCSLNGTANLVEYDRFQDAISDSFGGSKIDAPEEYAKRSAELWPERFTMPVAVTTGGKDTVVPAASVLRLVEKLKQADRKVLSIHRPAGGHSTTYEDTCQAMEFMLREAKPFNH</sequence>
<dbReference type="InterPro" id="IPR001375">
    <property type="entry name" value="Peptidase_S9_cat"/>
</dbReference>
<evidence type="ECO:0000259" key="3">
    <source>
        <dbReference type="Pfam" id="PF00326"/>
    </source>
</evidence>
<gene>
    <name evidence="4" type="ORF">Pla8534_04060</name>
</gene>
<protein>
    <submittedName>
        <fullName evidence="4">Esterase</fullName>
    </submittedName>
</protein>
<dbReference type="OrthoDB" id="246065at2"/>
<evidence type="ECO:0000256" key="2">
    <source>
        <dbReference type="ARBA" id="ARBA00022801"/>
    </source>
</evidence>
<accession>A0A518DLD9</accession>
<reference evidence="4 5" key="1">
    <citation type="submission" date="2019-02" db="EMBL/GenBank/DDBJ databases">
        <title>Deep-cultivation of Planctomycetes and their phenomic and genomic characterization uncovers novel biology.</title>
        <authorList>
            <person name="Wiegand S."/>
            <person name="Jogler M."/>
            <person name="Boedeker C."/>
            <person name="Pinto D."/>
            <person name="Vollmers J."/>
            <person name="Rivas-Marin E."/>
            <person name="Kohn T."/>
            <person name="Peeters S.H."/>
            <person name="Heuer A."/>
            <person name="Rast P."/>
            <person name="Oberbeckmann S."/>
            <person name="Bunk B."/>
            <person name="Jeske O."/>
            <person name="Meyerdierks A."/>
            <person name="Storesund J.E."/>
            <person name="Kallscheuer N."/>
            <person name="Luecker S."/>
            <person name="Lage O.M."/>
            <person name="Pohl T."/>
            <person name="Merkel B.J."/>
            <person name="Hornburger P."/>
            <person name="Mueller R.-W."/>
            <person name="Bruemmer F."/>
            <person name="Labrenz M."/>
            <person name="Spormann A.M."/>
            <person name="Op den Camp H."/>
            <person name="Overmann J."/>
            <person name="Amann R."/>
            <person name="Jetten M.S.M."/>
            <person name="Mascher T."/>
            <person name="Medema M.H."/>
            <person name="Devos D.P."/>
            <person name="Kaster A.-K."/>
            <person name="Ovreas L."/>
            <person name="Rohde M."/>
            <person name="Galperin M.Y."/>
            <person name="Jogler C."/>
        </authorList>
    </citation>
    <scope>NUCLEOTIDE SEQUENCE [LARGE SCALE GENOMIC DNA]</scope>
    <source>
        <strain evidence="4 5">Pla85_3_4</strain>
    </source>
</reference>
<dbReference type="Pfam" id="PF00326">
    <property type="entry name" value="Peptidase_S9"/>
    <property type="match status" value="1"/>
</dbReference>
<dbReference type="Proteomes" id="UP000317648">
    <property type="component" value="Chromosome"/>
</dbReference>
<dbReference type="InterPro" id="IPR029058">
    <property type="entry name" value="AB_hydrolase_fold"/>
</dbReference>
<proteinExistence type="predicted"/>
<keyword evidence="1" id="KW-0732">Signal</keyword>
<keyword evidence="2" id="KW-0378">Hydrolase</keyword>
<dbReference type="GO" id="GO:0008236">
    <property type="term" value="F:serine-type peptidase activity"/>
    <property type="evidence" value="ECO:0007669"/>
    <property type="project" value="InterPro"/>
</dbReference>
<dbReference type="PANTHER" id="PTHR43037:SF5">
    <property type="entry name" value="FERULOYL ESTERASE"/>
    <property type="match status" value="1"/>
</dbReference>
<evidence type="ECO:0000256" key="1">
    <source>
        <dbReference type="ARBA" id="ARBA00022729"/>
    </source>
</evidence>
<dbReference type="SUPFAM" id="SSF53474">
    <property type="entry name" value="alpha/beta-Hydrolases"/>
    <property type="match status" value="1"/>
</dbReference>
<dbReference type="InterPro" id="IPR050955">
    <property type="entry name" value="Plant_Biomass_Hydrol_Est"/>
</dbReference>
<dbReference type="AlphaFoldDB" id="A0A518DLD9"/>
<evidence type="ECO:0000313" key="5">
    <source>
        <dbReference type="Proteomes" id="UP000317648"/>
    </source>
</evidence>
<dbReference type="PANTHER" id="PTHR43037">
    <property type="entry name" value="UNNAMED PRODUCT-RELATED"/>
    <property type="match status" value="1"/>
</dbReference>
<keyword evidence="5" id="KW-1185">Reference proteome</keyword>
<organism evidence="4 5">
    <name type="scientific">Lignipirellula cremea</name>
    <dbReference type="NCBI Taxonomy" id="2528010"/>
    <lineage>
        <taxon>Bacteria</taxon>
        <taxon>Pseudomonadati</taxon>
        <taxon>Planctomycetota</taxon>
        <taxon>Planctomycetia</taxon>
        <taxon>Pirellulales</taxon>
        <taxon>Pirellulaceae</taxon>
        <taxon>Lignipirellula</taxon>
    </lineage>
</organism>